<sequence>MGAGLFRKNLAWLKRHNQALYRKMKKVEPRNTFLVRNNRGEYNLIKAVGGVQYPLYSNYDVAEQCSFWVKETRRAIAGKKFIVLFGMGLGYELDALLQDEQLPAMVIVEPDEEVFYYLLYFFDLSRLEKRRVYFIQDDRQEEIEKLLSEVIKQEQSINFSFCPLAGYVYPFREQIQKLKQAIKEKINFVLVSVVTTLAHDRQWFQNYILNLKQVAGSVPVEKFAGELAGTPAVLVGAGPSLEYDIDVLREMGGRALIVPVGSAFSILEYHGIKGHAVGAIDGSYAEAKIFERNKHNREIALFYSLMVNYKVLPLFGESKFIFALHSFDEYIYRRLGQPFVKIAAGASVSISLLDILAKLGCNPIVMTGQDFCYPDKKKYARGAIYFGEVDEEALQARGGIKTKNKVGQDVYTTRAMLAMRAAVERIIESYPEITFYNCSRLGLLIRGAADATLAEVKERFLTGKCDLEQRIREIHRKYKDEVVTPEKVAAIEKDIQEQVGQIKELCGDIIRVLDDADGKGAHKLLERIKKSEEKLAGIDFYAQVLCPETGMYSFLFSNLGSGVQGEEKDLDTLLEAKKRYYAKVYELCLIVLNALEYGDEEIRLVYGKRG</sequence>
<dbReference type="Pfam" id="PF01973">
    <property type="entry name" value="MptE-like"/>
    <property type="match status" value="1"/>
</dbReference>
<dbReference type="Pfam" id="PF20157">
    <property type="entry name" value="Maf_flag10_N"/>
    <property type="match status" value="2"/>
</dbReference>
<dbReference type="AlphaFoldDB" id="A0A1M6K2F4"/>
<dbReference type="Proteomes" id="UP000184529">
    <property type="component" value="Unassembled WGS sequence"/>
</dbReference>
<evidence type="ECO:0000259" key="2">
    <source>
        <dbReference type="Pfam" id="PF20157"/>
    </source>
</evidence>
<evidence type="ECO:0000313" key="4">
    <source>
        <dbReference type="Proteomes" id="UP000184529"/>
    </source>
</evidence>
<dbReference type="RefSeq" id="WP_072870482.1">
    <property type="nucleotide sequence ID" value="NZ_FQZM01000039.1"/>
</dbReference>
<evidence type="ECO:0000259" key="1">
    <source>
        <dbReference type="Pfam" id="PF01973"/>
    </source>
</evidence>
<dbReference type="InterPro" id="IPR002826">
    <property type="entry name" value="MptE-like"/>
</dbReference>
<gene>
    <name evidence="3" type="ORF">SAMN02745219_02769</name>
</gene>
<reference evidence="4" key="1">
    <citation type="submission" date="2016-11" db="EMBL/GenBank/DDBJ databases">
        <authorList>
            <person name="Varghese N."/>
            <person name="Submissions S."/>
        </authorList>
    </citation>
    <scope>NUCLEOTIDE SEQUENCE [LARGE SCALE GENOMIC DNA]</scope>
    <source>
        <strain evidence="4">DSM 16057</strain>
    </source>
</reference>
<feature type="domain" description="Glycosyltransferase Maf N-terminal" evidence="2">
    <location>
        <begin position="5"/>
        <end position="58"/>
    </location>
</feature>
<dbReference type="OrthoDB" id="5291305at2"/>
<organism evidence="3 4">
    <name type="scientific">Desulfofundulus thermosubterraneus DSM 16057</name>
    <dbReference type="NCBI Taxonomy" id="1121432"/>
    <lineage>
        <taxon>Bacteria</taxon>
        <taxon>Bacillati</taxon>
        <taxon>Bacillota</taxon>
        <taxon>Clostridia</taxon>
        <taxon>Eubacteriales</taxon>
        <taxon>Peptococcaceae</taxon>
        <taxon>Desulfofundulus</taxon>
    </lineage>
</organism>
<accession>A0A1M6K2F4</accession>
<dbReference type="PANTHER" id="PTHR41786:SF1">
    <property type="entry name" value="6-HYDROXYMETHYLPTERIN DIPHOSPHOKINASE MPTE-LIKE DOMAIN-CONTAINING PROTEIN"/>
    <property type="match status" value="1"/>
</dbReference>
<proteinExistence type="predicted"/>
<name>A0A1M6K2F4_9FIRM</name>
<keyword evidence="4" id="KW-1185">Reference proteome</keyword>
<feature type="domain" description="Glycosyltransferase Maf N-terminal" evidence="2">
    <location>
        <begin position="80"/>
        <end position="156"/>
    </location>
</feature>
<protein>
    <submittedName>
        <fullName evidence="3">Uncharacterized conserved protein</fullName>
    </submittedName>
</protein>
<dbReference type="InterPro" id="IPR045376">
    <property type="entry name" value="Maf_N"/>
</dbReference>
<dbReference type="EMBL" id="FQZM01000039">
    <property type="protein sequence ID" value="SHJ53087.1"/>
    <property type="molecule type" value="Genomic_DNA"/>
</dbReference>
<dbReference type="STRING" id="1121432.SAMN02745219_02769"/>
<evidence type="ECO:0000313" key="3">
    <source>
        <dbReference type="EMBL" id="SHJ53087.1"/>
    </source>
</evidence>
<dbReference type="PANTHER" id="PTHR41786">
    <property type="entry name" value="MOTILITY ACCESSORY FACTOR MAF"/>
    <property type="match status" value="1"/>
</dbReference>
<feature type="domain" description="6-hydroxymethylpterin diphosphokinase MptE-like" evidence="1">
    <location>
        <begin position="206"/>
        <end position="375"/>
    </location>
</feature>